<proteinExistence type="predicted"/>
<dbReference type="InterPro" id="IPR032710">
    <property type="entry name" value="NTF2-like_dom_sf"/>
</dbReference>
<dbReference type="PANTHER" id="PTHR39401:SF1">
    <property type="entry name" value="SNOAL-LIKE DOMAIN-CONTAINING PROTEIN"/>
    <property type="match status" value="1"/>
</dbReference>
<evidence type="ECO:0000313" key="1">
    <source>
        <dbReference type="EMBL" id="KAG5928098.1"/>
    </source>
</evidence>
<dbReference type="PANTHER" id="PTHR39401">
    <property type="entry name" value="SNOAL-LIKE DOMAIN-CONTAINING PROTEIN"/>
    <property type="match status" value="1"/>
</dbReference>
<keyword evidence="2" id="KW-1185">Reference proteome</keyword>
<reference evidence="1" key="1">
    <citation type="journal article" date="2020" name="bioRxiv">
        <title>Whole genome comparisons of ergot fungi reveals the divergence and evolution of species within the genus Claviceps are the result of varying mechanisms driving genome evolution and host range expansion.</title>
        <authorList>
            <person name="Wyka S.A."/>
            <person name="Mondo S.J."/>
            <person name="Liu M."/>
            <person name="Dettman J."/>
            <person name="Nalam V."/>
            <person name="Broders K.D."/>
        </authorList>
    </citation>
    <scope>NUCLEOTIDE SEQUENCE</scope>
    <source>
        <strain evidence="1">CCC 489</strain>
    </source>
</reference>
<dbReference type="Proteomes" id="UP000811619">
    <property type="component" value="Unassembled WGS sequence"/>
</dbReference>
<dbReference type="Gene3D" id="3.10.450.50">
    <property type="match status" value="1"/>
</dbReference>
<dbReference type="SUPFAM" id="SSF54427">
    <property type="entry name" value="NTF2-like"/>
    <property type="match status" value="1"/>
</dbReference>
<dbReference type="OrthoDB" id="3468019at2759"/>
<dbReference type="EMBL" id="SRPY01000136">
    <property type="protein sequence ID" value="KAG5928098.1"/>
    <property type="molecule type" value="Genomic_DNA"/>
</dbReference>
<protein>
    <recommendedName>
        <fullName evidence="3">SnoaL-like domain-containing protein</fullName>
    </recommendedName>
</protein>
<gene>
    <name evidence="1" type="ORF">E4U42_001258</name>
</gene>
<comment type="caution">
    <text evidence="1">The sequence shown here is derived from an EMBL/GenBank/DDBJ whole genome shotgun (WGS) entry which is preliminary data.</text>
</comment>
<evidence type="ECO:0008006" key="3">
    <source>
        <dbReference type="Google" id="ProtNLM"/>
    </source>
</evidence>
<accession>A0A8K0JFI0</accession>
<organism evidence="1 2">
    <name type="scientific">Claviceps africana</name>
    <dbReference type="NCBI Taxonomy" id="83212"/>
    <lineage>
        <taxon>Eukaryota</taxon>
        <taxon>Fungi</taxon>
        <taxon>Dikarya</taxon>
        <taxon>Ascomycota</taxon>
        <taxon>Pezizomycotina</taxon>
        <taxon>Sordariomycetes</taxon>
        <taxon>Hypocreomycetidae</taxon>
        <taxon>Hypocreales</taxon>
        <taxon>Clavicipitaceae</taxon>
        <taxon>Claviceps</taxon>
    </lineage>
</organism>
<dbReference type="AlphaFoldDB" id="A0A8K0JFI0"/>
<sequence length="157" mass="18300">MSGSLSGGYFPVYPHHDDLPDPEIRTFITNFYRVSDRADRNELWISYFTKDARVIMGSDEGKGEEEIRALRARMWTTVQDRQHSVVKVFPGRFQDPDSEGGRLQQECECMLFGEVRLRTSEGESMVVPWAGHAILQKVGDGEKEEWKFRHYQVWLQK</sequence>
<evidence type="ECO:0000313" key="2">
    <source>
        <dbReference type="Proteomes" id="UP000811619"/>
    </source>
</evidence>
<name>A0A8K0JFI0_9HYPO</name>